<evidence type="ECO:0000256" key="2">
    <source>
        <dbReference type="ARBA" id="ARBA00023315"/>
    </source>
</evidence>
<dbReference type="InterPro" id="IPR000182">
    <property type="entry name" value="GNAT_dom"/>
</dbReference>
<dbReference type="eggNOG" id="COG0456">
    <property type="taxonomic scope" value="Bacteria"/>
</dbReference>
<dbReference type="EMBL" id="LLZU01000005">
    <property type="protein sequence ID" value="KRV50332.1"/>
    <property type="molecule type" value="Genomic_DNA"/>
</dbReference>
<feature type="domain" description="N-acetyltransferase" evidence="3">
    <location>
        <begin position="1"/>
        <end position="121"/>
    </location>
</feature>
<dbReference type="Proteomes" id="UP000050867">
    <property type="component" value="Unassembled WGS sequence"/>
</dbReference>
<evidence type="ECO:0000256" key="1">
    <source>
        <dbReference type="ARBA" id="ARBA00022679"/>
    </source>
</evidence>
<keyword evidence="1" id="KW-0808">Transferase</keyword>
<keyword evidence="2" id="KW-0012">Acyltransferase</keyword>
<proteinExistence type="predicted"/>
<dbReference type="InterPro" id="IPR016181">
    <property type="entry name" value="Acyl_CoA_acyltransferase"/>
</dbReference>
<comment type="caution">
    <text evidence="4">The sequence shown here is derived from an EMBL/GenBank/DDBJ whole genome shotgun (WGS) entry which is preliminary data.</text>
</comment>
<dbReference type="STRING" id="76728.AQ490_14620"/>
<keyword evidence="5" id="KW-1185">Reference proteome</keyword>
<dbReference type="Gene3D" id="3.40.630.30">
    <property type="match status" value="2"/>
</dbReference>
<evidence type="ECO:0000313" key="4">
    <source>
        <dbReference type="EMBL" id="KRV50332.1"/>
    </source>
</evidence>
<dbReference type="CDD" id="cd04301">
    <property type="entry name" value="NAT_SF"/>
    <property type="match status" value="2"/>
</dbReference>
<sequence length="279" mass="30579">MTTTLRPCEAERRAADGSRGRRYAIVVNGRPVGEIEVEARERFGRLVGRLGGLRVDEGDRRRGRGTVALLAAEEVLRHWGCGRVEVSVAPSEAAGLSLARALGYSERSRTMALSLRDRPVPVLPPGCSADPLTDAEFAAWNDDQRRGYVEVLVAMGLDAEQAESKARDDQRRFLPEGVRTPGAVLRVLRSAGVRVGVLWLGLAGPDRTDQAWVYDVEVEPEHRGRGHGRTLMRLAEAECHRAGVAELGLNVFADNEPAARLYRSLGFQVTHHHLAKPLS</sequence>
<dbReference type="OrthoDB" id="3381976at2"/>
<dbReference type="PANTHER" id="PTHR43877">
    <property type="entry name" value="AMINOALKYLPHOSPHONATE N-ACETYLTRANSFERASE-RELATED-RELATED"/>
    <property type="match status" value="1"/>
</dbReference>
<protein>
    <recommendedName>
        <fullName evidence="3">N-acetyltransferase domain-containing protein</fullName>
    </recommendedName>
</protein>
<accession>A0A0T6LX85</accession>
<feature type="domain" description="N-acetyltransferase" evidence="3">
    <location>
        <begin position="127"/>
        <end position="279"/>
    </location>
</feature>
<organism evidence="4 5">
    <name type="scientific">Wenjunlia vitaminophila</name>
    <name type="common">Streptomyces vitaminophilus</name>
    <dbReference type="NCBI Taxonomy" id="76728"/>
    <lineage>
        <taxon>Bacteria</taxon>
        <taxon>Bacillati</taxon>
        <taxon>Actinomycetota</taxon>
        <taxon>Actinomycetes</taxon>
        <taxon>Kitasatosporales</taxon>
        <taxon>Streptomycetaceae</taxon>
        <taxon>Wenjunlia</taxon>
    </lineage>
</organism>
<dbReference type="AlphaFoldDB" id="A0A0T6LX85"/>
<dbReference type="GO" id="GO:0016747">
    <property type="term" value="F:acyltransferase activity, transferring groups other than amino-acyl groups"/>
    <property type="evidence" value="ECO:0007669"/>
    <property type="project" value="InterPro"/>
</dbReference>
<dbReference type="PROSITE" id="PS51186">
    <property type="entry name" value="GNAT"/>
    <property type="match status" value="2"/>
</dbReference>
<dbReference type="RefSeq" id="WP_018382208.1">
    <property type="nucleotide sequence ID" value="NZ_LLZU01000005.1"/>
</dbReference>
<name>A0A0T6LX85_WENVI</name>
<evidence type="ECO:0000259" key="3">
    <source>
        <dbReference type="PROSITE" id="PS51186"/>
    </source>
</evidence>
<dbReference type="Pfam" id="PF00583">
    <property type="entry name" value="Acetyltransf_1"/>
    <property type="match status" value="2"/>
</dbReference>
<gene>
    <name evidence="4" type="ORF">AQ490_14620</name>
</gene>
<evidence type="ECO:0000313" key="5">
    <source>
        <dbReference type="Proteomes" id="UP000050867"/>
    </source>
</evidence>
<dbReference type="InterPro" id="IPR050832">
    <property type="entry name" value="Bact_Acetyltransf"/>
</dbReference>
<reference evidence="4 5" key="1">
    <citation type="submission" date="2015-10" db="EMBL/GenBank/DDBJ databases">
        <title>Draft genome sequence of pyrrolomycin-producing Streptomyces vitaminophilus.</title>
        <authorList>
            <person name="Graham D.E."/>
            <person name="Mahan K.M."/>
            <person name="Klingeman D.M."/>
            <person name="Hettich R.L."/>
            <person name="Parry R.J."/>
        </authorList>
    </citation>
    <scope>NUCLEOTIDE SEQUENCE [LARGE SCALE GENOMIC DNA]</scope>
    <source>
        <strain evidence="4 5">ATCC 31673</strain>
    </source>
</reference>
<dbReference type="SUPFAM" id="SSF55729">
    <property type="entry name" value="Acyl-CoA N-acyltransferases (Nat)"/>
    <property type="match status" value="2"/>
</dbReference>